<evidence type="ECO:0000256" key="1">
    <source>
        <dbReference type="ARBA" id="ARBA00004123"/>
    </source>
</evidence>
<reference evidence="9" key="1">
    <citation type="journal article" date="2020" name="Cell">
        <title>Large-Scale Comparative Analyses of Tick Genomes Elucidate Their Genetic Diversity and Vector Capacities.</title>
        <authorList>
            <consortium name="Tick Genome and Microbiome Consortium (TIGMIC)"/>
            <person name="Jia N."/>
            <person name="Wang J."/>
            <person name="Shi W."/>
            <person name="Du L."/>
            <person name="Sun Y."/>
            <person name="Zhan W."/>
            <person name="Jiang J.F."/>
            <person name="Wang Q."/>
            <person name="Zhang B."/>
            <person name="Ji P."/>
            <person name="Bell-Sakyi L."/>
            <person name="Cui X.M."/>
            <person name="Yuan T.T."/>
            <person name="Jiang B.G."/>
            <person name="Yang W.F."/>
            <person name="Lam T.T."/>
            <person name="Chang Q.C."/>
            <person name="Ding S.J."/>
            <person name="Wang X.J."/>
            <person name="Zhu J.G."/>
            <person name="Ruan X.D."/>
            <person name="Zhao L."/>
            <person name="Wei J.T."/>
            <person name="Ye R.Z."/>
            <person name="Que T.C."/>
            <person name="Du C.H."/>
            <person name="Zhou Y.H."/>
            <person name="Cheng J.X."/>
            <person name="Dai P.F."/>
            <person name="Guo W.B."/>
            <person name="Han X.H."/>
            <person name="Huang E.J."/>
            <person name="Li L.F."/>
            <person name="Wei W."/>
            <person name="Gao Y.C."/>
            <person name="Liu J.Z."/>
            <person name="Shao H.Z."/>
            <person name="Wang X."/>
            <person name="Wang C.C."/>
            <person name="Yang T.C."/>
            <person name="Huo Q.B."/>
            <person name="Li W."/>
            <person name="Chen H.Y."/>
            <person name="Chen S.E."/>
            <person name="Zhou L.G."/>
            <person name="Ni X.B."/>
            <person name="Tian J.H."/>
            <person name="Sheng Y."/>
            <person name="Liu T."/>
            <person name="Pan Y.S."/>
            <person name="Xia L.Y."/>
            <person name="Li J."/>
            <person name="Zhao F."/>
            <person name="Cao W.C."/>
        </authorList>
    </citation>
    <scope>NUCLEOTIDE SEQUENCE</scope>
    <source>
        <strain evidence="9">Rsan-2018</strain>
    </source>
</reference>
<evidence type="ECO:0000313" key="9">
    <source>
        <dbReference type="EMBL" id="KAH7935413.1"/>
    </source>
</evidence>
<dbReference type="Gene3D" id="3.30.710.10">
    <property type="entry name" value="Potassium Channel Kv1.1, Chain A"/>
    <property type="match status" value="1"/>
</dbReference>
<evidence type="ECO:0000259" key="7">
    <source>
        <dbReference type="PROSITE" id="PS50097"/>
    </source>
</evidence>
<evidence type="ECO:0000256" key="6">
    <source>
        <dbReference type="SAM" id="MobiDB-lite"/>
    </source>
</evidence>
<evidence type="ECO:0000259" key="8">
    <source>
        <dbReference type="PROSITE" id="PS50960"/>
    </source>
</evidence>
<evidence type="ECO:0008006" key="11">
    <source>
        <dbReference type="Google" id="ProtNLM"/>
    </source>
</evidence>
<keyword evidence="2" id="KW-0880">Kelch repeat</keyword>
<protein>
    <recommendedName>
        <fullName evidence="11">Kelch-like protein diablo</fullName>
    </recommendedName>
</protein>
<dbReference type="SUPFAM" id="SSF117281">
    <property type="entry name" value="Kelch motif"/>
    <property type="match status" value="1"/>
</dbReference>
<dbReference type="InterPro" id="IPR011333">
    <property type="entry name" value="SKP1/BTB/POZ_sf"/>
</dbReference>
<dbReference type="SMART" id="SM00875">
    <property type="entry name" value="BACK"/>
    <property type="match status" value="1"/>
</dbReference>
<sequence length="833" mass="91725">MPPPSSTNLSWRPKGRRHHRDSGGSGGSTRNTGTGGQQRLFRSREYGSRVLSSLSELRESGMLCDVTLRVDGEEFALHRVVLAASCPYFAAMFHSGLVEADRGTVEIRGVSATIADLLFGFIYSGEILITRDNCQDLLAAANMFRLADVVQACCDFLQRELHPSNCVGIFRFAEMHACTNLKLEAKRFIERRFTEVINEEEFYELPTETLRHFLKSEGLSIDNEFQVFDATMKWILHNVQERRSLFFDVLEAIRFPVISRKQLEQYVDTCPDRELHDALLKLVQDLKPDRRLCIDGKSSQVQVVDVQQQPRMCARKSVYILGGCHRHTGMRFGEGYSLASVERFDPARGQWAGSLAPMAHPRSGPGAAALNQLVYVAGGESDCLILDSAEVFDPVANRWDSITPMVQPRCMMGMCALDGCLYAVGGWVGAELGDTIEKYDPDLDTWQIISRMTVGRYAMGVLAHDGLIYIIGGYNDLNCELALVESYNPVTNEWQTLAPLRKRRAYVGVAVLHDHIYAVGGSSDVSSALNSVERYSIEEVWPAAPPHRAAAAVTSKPHVSIRCQPSASSAVVSAVDRLLLRATFSDHVSQPSASTEFLAVSCCAFRRADSPFTAMAPTAPSSSSAPSKRTKPPRRLTMEKKAAIIKQVQSGRSQAEVGREFGISKQTVSDFIKNKAKILEVAAKSTGAGKKNASHGVYPQLEEALLVWLMDSMCDELPSADVAFNDLIAAGMSIADGITFEGFADADKELELCAELTDDEIIRQVTEDSDDSDTENEEPAPTQPTSSELTRALMTLSSVYSSNMMLNEIEADMIAGKRNAVQKKISDFFAPKC</sequence>
<feature type="region of interest" description="Disordered" evidence="6">
    <location>
        <begin position="766"/>
        <end position="787"/>
    </location>
</feature>
<dbReference type="GO" id="GO:0005634">
    <property type="term" value="C:nucleus"/>
    <property type="evidence" value="ECO:0007669"/>
    <property type="project" value="UniProtKB-SubCell"/>
</dbReference>
<dbReference type="SMART" id="SM00225">
    <property type="entry name" value="BTB"/>
    <property type="match status" value="1"/>
</dbReference>
<organism evidence="9 10">
    <name type="scientific">Rhipicephalus sanguineus</name>
    <name type="common">Brown dog tick</name>
    <name type="synonym">Ixodes sanguineus</name>
    <dbReference type="NCBI Taxonomy" id="34632"/>
    <lineage>
        <taxon>Eukaryota</taxon>
        <taxon>Metazoa</taxon>
        <taxon>Ecdysozoa</taxon>
        <taxon>Arthropoda</taxon>
        <taxon>Chelicerata</taxon>
        <taxon>Arachnida</taxon>
        <taxon>Acari</taxon>
        <taxon>Parasitiformes</taxon>
        <taxon>Ixodida</taxon>
        <taxon>Ixodoidea</taxon>
        <taxon>Ixodidae</taxon>
        <taxon>Rhipicephalinae</taxon>
        <taxon>Rhipicephalus</taxon>
        <taxon>Rhipicephalus</taxon>
    </lineage>
</organism>
<name>A0A9D4PD34_RHISA</name>
<dbReference type="EMBL" id="JABSTV010001255">
    <property type="protein sequence ID" value="KAH7935413.1"/>
    <property type="molecule type" value="Genomic_DNA"/>
</dbReference>
<evidence type="ECO:0000313" key="10">
    <source>
        <dbReference type="Proteomes" id="UP000821837"/>
    </source>
</evidence>
<comment type="subcellular location">
    <subcellularLocation>
        <location evidence="1 5">Nucleus</location>
    </subcellularLocation>
</comment>
<dbReference type="SUPFAM" id="SSF46689">
    <property type="entry name" value="Homeodomain-like"/>
    <property type="match status" value="1"/>
</dbReference>
<dbReference type="Pfam" id="PF24681">
    <property type="entry name" value="Kelch_KLHDC2_KLHL20_DRC7"/>
    <property type="match status" value="1"/>
</dbReference>
<dbReference type="Gene3D" id="1.10.10.60">
    <property type="entry name" value="Homeodomain-like"/>
    <property type="match status" value="1"/>
</dbReference>
<evidence type="ECO:0000256" key="3">
    <source>
        <dbReference type="ARBA" id="ARBA00022737"/>
    </source>
</evidence>
<dbReference type="InterPro" id="IPR006652">
    <property type="entry name" value="Kelch_1"/>
</dbReference>
<feature type="DNA-binding region" description="H-T-H motif" evidence="5">
    <location>
        <begin position="654"/>
        <end position="674"/>
    </location>
</feature>
<feature type="compositionally biased region" description="Low complexity" evidence="6">
    <location>
        <begin position="616"/>
        <end position="627"/>
    </location>
</feature>
<dbReference type="Gene3D" id="1.25.40.420">
    <property type="match status" value="1"/>
</dbReference>
<dbReference type="GO" id="GO:0003677">
    <property type="term" value="F:DNA binding"/>
    <property type="evidence" value="ECO:0007669"/>
    <property type="project" value="UniProtKB-UniRule"/>
</dbReference>
<feature type="compositionally biased region" description="Polar residues" evidence="6">
    <location>
        <begin position="1"/>
        <end position="10"/>
    </location>
</feature>
<dbReference type="Pfam" id="PF00651">
    <property type="entry name" value="BTB"/>
    <property type="match status" value="1"/>
</dbReference>
<feature type="domain" description="BTB" evidence="7">
    <location>
        <begin position="64"/>
        <end position="131"/>
    </location>
</feature>
<reference evidence="9" key="2">
    <citation type="submission" date="2021-09" db="EMBL/GenBank/DDBJ databases">
        <authorList>
            <person name="Jia N."/>
            <person name="Wang J."/>
            <person name="Shi W."/>
            <person name="Du L."/>
            <person name="Sun Y."/>
            <person name="Zhan W."/>
            <person name="Jiang J."/>
            <person name="Wang Q."/>
            <person name="Zhang B."/>
            <person name="Ji P."/>
            <person name="Sakyi L.B."/>
            <person name="Cui X."/>
            <person name="Yuan T."/>
            <person name="Jiang B."/>
            <person name="Yang W."/>
            <person name="Lam T.T.-Y."/>
            <person name="Chang Q."/>
            <person name="Ding S."/>
            <person name="Wang X."/>
            <person name="Zhu J."/>
            <person name="Ruan X."/>
            <person name="Zhao L."/>
            <person name="Wei J."/>
            <person name="Que T."/>
            <person name="Du C."/>
            <person name="Cheng J."/>
            <person name="Dai P."/>
            <person name="Han X."/>
            <person name="Huang E."/>
            <person name="Gao Y."/>
            <person name="Liu J."/>
            <person name="Shao H."/>
            <person name="Ye R."/>
            <person name="Li L."/>
            <person name="Wei W."/>
            <person name="Wang X."/>
            <person name="Wang C."/>
            <person name="Huo Q."/>
            <person name="Li W."/>
            <person name="Guo W."/>
            <person name="Chen H."/>
            <person name="Chen S."/>
            <person name="Zhou L."/>
            <person name="Zhou L."/>
            <person name="Ni X."/>
            <person name="Tian J."/>
            <person name="Zhou Y."/>
            <person name="Sheng Y."/>
            <person name="Liu T."/>
            <person name="Pan Y."/>
            <person name="Xia L."/>
            <person name="Li J."/>
            <person name="Zhao F."/>
            <person name="Cao W."/>
        </authorList>
    </citation>
    <scope>NUCLEOTIDE SEQUENCE</scope>
    <source>
        <strain evidence="9">Rsan-2018</strain>
        <tissue evidence="9">Larvae</tissue>
    </source>
</reference>
<evidence type="ECO:0000256" key="5">
    <source>
        <dbReference type="PROSITE-ProRule" id="PRU00320"/>
    </source>
</evidence>
<dbReference type="Proteomes" id="UP000821837">
    <property type="component" value="Unassembled WGS sequence"/>
</dbReference>
<feature type="region of interest" description="Disordered" evidence="6">
    <location>
        <begin position="1"/>
        <end position="39"/>
    </location>
</feature>
<dbReference type="PANTHER" id="PTHR24412">
    <property type="entry name" value="KELCH PROTEIN"/>
    <property type="match status" value="1"/>
</dbReference>
<keyword evidence="3" id="KW-0677">Repeat</keyword>
<gene>
    <name evidence="9" type="ORF">HPB52_007435</name>
</gene>
<dbReference type="InterPro" id="IPR000210">
    <property type="entry name" value="BTB/POZ_dom"/>
</dbReference>
<feature type="region of interest" description="Disordered" evidence="6">
    <location>
        <begin position="615"/>
        <end position="636"/>
    </location>
</feature>
<keyword evidence="5" id="KW-0539">Nucleus</keyword>
<dbReference type="VEuPathDB" id="VectorBase:RSAN_058112"/>
<keyword evidence="4" id="KW-0009">Actin-binding</keyword>
<dbReference type="PANTHER" id="PTHR24412:SF35">
    <property type="entry name" value="ACTIN-BINDING PROTEIN IPP"/>
    <property type="match status" value="1"/>
</dbReference>
<feature type="domain" description="HTH psq-type" evidence="8">
    <location>
        <begin position="627"/>
        <end position="678"/>
    </location>
</feature>
<accession>A0A9D4PD34</accession>
<dbReference type="PROSITE" id="PS50097">
    <property type="entry name" value="BTB"/>
    <property type="match status" value="1"/>
</dbReference>
<dbReference type="InterPro" id="IPR011705">
    <property type="entry name" value="BACK"/>
</dbReference>
<keyword evidence="10" id="KW-1185">Reference proteome</keyword>
<evidence type="ECO:0000256" key="4">
    <source>
        <dbReference type="ARBA" id="ARBA00023203"/>
    </source>
</evidence>
<keyword evidence="5" id="KW-0238">DNA-binding</keyword>
<dbReference type="VEuPathDB" id="VectorBase:RSAN_049997"/>
<dbReference type="SMART" id="SM00612">
    <property type="entry name" value="Kelch"/>
    <property type="match status" value="5"/>
</dbReference>
<dbReference type="InterPro" id="IPR009057">
    <property type="entry name" value="Homeodomain-like_sf"/>
</dbReference>
<dbReference type="Gene3D" id="2.120.10.80">
    <property type="entry name" value="Kelch-type beta propeller"/>
    <property type="match status" value="2"/>
</dbReference>
<proteinExistence type="predicted"/>
<feature type="compositionally biased region" description="Acidic residues" evidence="6">
    <location>
        <begin position="767"/>
        <end position="778"/>
    </location>
</feature>
<dbReference type="SUPFAM" id="SSF54695">
    <property type="entry name" value="POZ domain"/>
    <property type="match status" value="1"/>
</dbReference>
<dbReference type="GO" id="GO:0003779">
    <property type="term" value="F:actin binding"/>
    <property type="evidence" value="ECO:0007669"/>
    <property type="project" value="UniProtKB-KW"/>
</dbReference>
<dbReference type="InterPro" id="IPR007889">
    <property type="entry name" value="HTH_Psq"/>
</dbReference>
<dbReference type="Pfam" id="PF07707">
    <property type="entry name" value="BACK"/>
    <property type="match status" value="1"/>
</dbReference>
<dbReference type="Pfam" id="PF04218">
    <property type="entry name" value="CENP-B_N"/>
    <property type="match status" value="1"/>
</dbReference>
<dbReference type="FunFam" id="1.25.40.420:FF:000001">
    <property type="entry name" value="Kelch-like family member 12"/>
    <property type="match status" value="1"/>
</dbReference>
<evidence type="ECO:0000256" key="2">
    <source>
        <dbReference type="ARBA" id="ARBA00022441"/>
    </source>
</evidence>
<comment type="caution">
    <text evidence="9">The sequence shown here is derived from an EMBL/GenBank/DDBJ whole genome shotgun (WGS) entry which is preliminary data.</text>
</comment>
<dbReference type="AlphaFoldDB" id="A0A9D4PD34"/>
<dbReference type="InterPro" id="IPR015915">
    <property type="entry name" value="Kelch-typ_b-propeller"/>
</dbReference>
<dbReference type="PROSITE" id="PS50960">
    <property type="entry name" value="HTH_PSQ"/>
    <property type="match status" value="1"/>
</dbReference>